<gene>
    <name evidence="4" type="primary">dinB</name>
    <name evidence="6" type="ORF">HMPREF0724_13491</name>
</gene>
<keyword evidence="4" id="KW-0239">DNA-directed DNA polymerase</keyword>
<evidence type="ECO:0000256" key="1">
    <source>
        <dbReference type="ARBA" id="ARBA00010945"/>
    </source>
</evidence>
<dbReference type="InterPro" id="IPR043502">
    <property type="entry name" value="DNA/RNA_pol_sf"/>
</dbReference>
<dbReference type="SUPFAM" id="SSF56672">
    <property type="entry name" value="DNA/RNA polymerases"/>
    <property type="match status" value="1"/>
</dbReference>
<keyword evidence="4" id="KW-0460">Magnesium</keyword>
<comment type="cofactor">
    <cofactor evidence="4">
        <name>Mg(2+)</name>
        <dbReference type="ChEBI" id="CHEBI:18420"/>
    </cofactor>
    <text evidence="4">Binds 2 magnesium ions per subunit.</text>
</comment>
<feature type="active site" evidence="4">
    <location>
        <position position="132"/>
    </location>
</feature>
<feature type="site" description="Substrate discrimination" evidence="4">
    <location>
        <position position="46"/>
    </location>
</feature>
<keyword evidence="4 6" id="KW-0808">Transferase</keyword>
<dbReference type="HOGENOM" id="CLU_012348_1_0_11"/>
<dbReference type="GO" id="GO:0009432">
    <property type="term" value="P:SOS response"/>
    <property type="evidence" value="ECO:0007669"/>
    <property type="project" value="TreeGrafter"/>
</dbReference>
<dbReference type="Gene3D" id="3.30.70.270">
    <property type="match status" value="1"/>
</dbReference>
<dbReference type="GO" id="GO:0006281">
    <property type="term" value="P:DNA repair"/>
    <property type="evidence" value="ECO:0007669"/>
    <property type="project" value="UniProtKB-UniRule"/>
</dbReference>
<keyword evidence="7" id="KW-1185">Reference proteome</keyword>
<dbReference type="Gene3D" id="3.40.1170.60">
    <property type="match status" value="1"/>
</dbReference>
<dbReference type="CDD" id="cd03586">
    <property type="entry name" value="PolY_Pol_IV_kappa"/>
    <property type="match status" value="1"/>
</dbReference>
<evidence type="ECO:0000256" key="4">
    <source>
        <dbReference type="HAMAP-Rule" id="MF_01113"/>
    </source>
</evidence>
<protein>
    <recommendedName>
        <fullName evidence="4">DNA polymerase IV</fullName>
        <shortName evidence="4">Pol IV</shortName>
        <ecNumber evidence="4">2.7.7.7</ecNumber>
    </recommendedName>
</protein>
<dbReference type="InterPro" id="IPR036775">
    <property type="entry name" value="DNA_pol_Y-fam_lit_finger_sf"/>
</dbReference>
<dbReference type="InterPro" id="IPR017961">
    <property type="entry name" value="DNA_pol_Y-fam_little_finger"/>
</dbReference>
<keyword evidence="4" id="KW-0963">Cytoplasm</keyword>
<dbReference type="HAMAP" id="MF_01113">
    <property type="entry name" value="DNApol_IV"/>
    <property type="match status" value="1"/>
</dbReference>
<comment type="caution">
    <text evidence="6">The sequence shown here is derived from an EMBL/GenBank/DDBJ whole genome shotgun (WGS) entry which is preliminary data.</text>
</comment>
<evidence type="ECO:0000259" key="5">
    <source>
        <dbReference type="PROSITE" id="PS50173"/>
    </source>
</evidence>
<dbReference type="GO" id="GO:0005829">
    <property type="term" value="C:cytosol"/>
    <property type="evidence" value="ECO:0007669"/>
    <property type="project" value="TreeGrafter"/>
</dbReference>
<keyword evidence="4 6" id="KW-0548">Nucleotidyltransferase</keyword>
<name>E9T4E7_RHOHA</name>
<dbReference type="GO" id="GO:0000287">
    <property type="term" value="F:magnesium ion binding"/>
    <property type="evidence" value="ECO:0007669"/>
    <property type="project" value="UniProtKB-UniRule"/>
</dbReference>
<dbReference type="InterPro" id="IPR022880">
    <property type="entry name" value="DNApol_IV"/>
</dbReference>
<proteinExistence type="inferred from homology"/>
<reference evidence="6" key="1">
    <citation type="submission" date="2011-01" db="EMBL/GenBank/DDBJ databases">
        <authorList>
            <person name="Muzny D."/>
            <person name="Qin X."/>
            <person name="Buhay C."/>
            <person name="Dugan-Rocha S."/>
            <person name="Ding Y."/>
            <person name="Chen G."/>
            <person name="Hawes A."/>
            <person name="Holder M."/>
            <person name="Jhangiani S."/>
            <person name="Johnson A."/>
            <person name="Khan Z."/>
            <person name="Li Z."/>
            <person name="Liu W."/>
            <person name="Liu X."/>
            <person name="Perez L."/>
            <person name="Shen H."/>
            <person name="Wang Q."/>
            <person name="Watt J."/>
            <person name="Xi L."/>
            <person name="Xin Y."/>
            <person name="Zhou J."/>
            <person name="Deng J."/>
            <person name="Jiang H."/>
            <person name="Liu Y."/>
            <person name="Qu J."/>
            <person name="Song X.-Z."/>
            <person name="Zhang L."/>
            <person name="Villasana D."/>
            <person name="Johnson A."/>
            <person name="Liu J."/>
            <person name="Liyanage D."/>
            <person name="Lorensuhewa L."/>
            <person name="Robinson T."/>
            <person name="Song A."/>
            <person name="Song B.-B."/>
            <person name="Dinh H."/>
            <person name="Thornton R."/>
            <person name="Coyle M."/>
            <person name="Francisco L."/>
            <person name="Jackson L."/>
            <person name="Javaid M."/>
            <person name="Korchina V."/>
            <person name="Kovar C."/>
            <person name="Mata R."/>
            <person name="Mathew T."/>
            <person name="Ngo R."/>
            <person name="Nguyen L."/>
            <person name="Nguyen N."/>
            <person name="Okwuonu G."/>
            <person name="Ongeri F."/>
            <person name="Pham C."/>
            <person name="Simmons D."/>
            <person name="Wilczek-Boney K."/>
            <person name="Hale W."/>
            <person name="Jakkamsetti A."/>
            <person name="Pham P."/>
            <person name="Ruth R."/>
            <person name="San Lucas F."/>
            <person name="Warren J."/>
            <person name="Zhang J."/>
            <person name="Zhao Z."/>
            <person name="Zhou C."/>
            <person name="Zhu D."/>
            <person name="Lee S."/>
            <person name="Bess C."/>
            <person name="Blankenburg K."/>
            <person name="Forbes L."/>
            <person name="Fu Q."/>
            <person name="Gubbala S."/>
            <person name="Hirani K."/>
            <person name="Jayaseelan J.C."/>
            <person name="Lara F."/>
            <person name="Munidasa M."/>
            <person name="Palculict T."/>
            <person name="Patil S."/>
            <person name="Pu L.-L."/>
            <person name="Saada N."/>
            <person name="Tang L."/>
            <person name="Weissenberger G."/>
            <person name="Zhu Y."/>
            <person name="Hemphill L."/>
            <person name="Shang Y."/>
            <person name="Youmans B."/>
            <person name="Ayvaz T."/>
            <person name="Ross M."/>
            <person name="Santibanez J."/>
            <person name="Aqrawi P."/>
            <person name="Gross S."/>
            <person name="Joshi V."/>
            <person name="Fowler G."/>
            <person name="Nazareth L."/>
            <person name="Reid J."/>
            <person name="Worley K."/>
            <person name="Petrosino J."/>
            <person name="Highlander S."/>
            <person name="Gibbs R."/>
        </authorList>
    </citation>
    <scope>NUCLEOTIDE SEQUENCE [LARGE SCALE GENOMIC DNA]</scope>
    <source>
        <strain evidence="6">ATCC 33707</strain>
    </source>
</reference>
<dbReference type="Pfam" id="PF11799">
    <property type="entry name" value="IMS_C"/>
    <property type="match status" value="1"/>
</dbReference>
<evidence type="ECO:0000256" key="3">
    <source>
        <dbReference type="ARBA" id="ARBA00049244"/>
    </source>
</evidence>
<dbReference type="PANTHER" id="PTHR11076">
    <property type="entry name" value="DNA REPAIR POLYMERASE UMUC / TRANSFERASE FAMILY MEMBER"/>
    <property type="match status" value="1"/>
</dbReference>
<dbReference type="Gene3D" id="1.10.150.20">
    <property type="entry name" value="5' to 3' exonuclease, C-terminal subdomain"/>
    <property type="match status" value="1"/>
</dbReference>
<dbReference type="EC" id="2.7.7.7" evidence="4"/>
<evidence type="ECO:0000313" key="7">
    <source>
        <dbReference type="Proteomes" id="UP000004245"/>
    </source>
</evidence>
<organism evidence="6 7">
    <name type="scientific">Prescottella equi ATCC 33707</name>
    <dbReference type="NCBI Taxonomy" id="525370"/>
    <lineage>
        <taxon>Bacteria</taxon>
        <taxon>Bacillati</taxon>
        <taxon>Actinomycetota</taxon>
        <taxon>Actinomycetes</taxon>
        <taxon>Mycobacteriales</taxon>
        <taxon>Nocardiaceae</taxon>
        <taxon>Prescottella</taxon>
    </lineage>
</organism>
<dbReference type="GO" id="GO:0042276">
    <property type="term" value="P:error-prone translesion synthesis"/>
    <property type="evidence" value="ECO:0007669"/>
    <property type="project" value="TreeGrafter"/>
</dbReference>
<dbReference type="Proteomes" id="UP000004245">
    <property type="component" value="Unassembled WGS sequence"/>
</dbReference>
<sequence>MTCDSDTDRLVGGACEHMFVSDGVCDPEAAVRAEATILHADLDAFYASVEQRDDPRLRGRPVIVGGGVVLAASYEAKARGVRTATSGALARRLCPDAIVVPPRMSAYAEASRAVFEVFRRTTPLVEGISIDEAFLDVGGLRRISGSPVRIAERLRRNVREQVGLPITVGVARTKFLAKVASAVGKPDGLLVVPPDREIEFLHPLPVERLWGVGKVTSRKLHDYGVRTVAELAALSERELSTVVGPGSARHLHALAWARDPRRVQTGRRRRSIGAQHALGRRQRSFAEVESTAAALVDRVVRRLRAAGWVCRTVVLRMRFADFERATRSVTLGEASARTEVVLAAVRALLVESHPLIAERGLTLVGVALTNLDREGAEQLALPFEPDTGPPVTETDGVRLDTALDAVRAKFGSVAVTRAALLGRDRGVSVPMLPDE</sequence>
<dbReference type="STRING" id="43767.A6I91_02620"/>
<dbReference type="NCBIfam" id="NF003015">
    <property type="entry name" value="PRK03858.1"/>
    <property type="match status" value="1"/>
</dbReference>
<evidence type="ECO:0000313" key="6">
    <source>
        <dbReference type="EMBL" id="EGD22943.1"/>
    </source>
</evidence>
<dbReference type="InterPro" id="IPR043128">
    <property type="entry name" value="Rev_trsase/Diguanyl_cyclase"/>
</dbReference>
<dbReference type="InterPro" id="IPR001126">
    <property type="entry name" value="UmuC"/>
</dbReference>
<dbReference type="GO" id="GO:0003684">
    <property type="term" value="F:damaged DNA binding"/>
    <property type="evidence" value="ECO:0007669"/>
    <property type="project" value="InterPro"/>
</dbReference>
<keyword evidence="4" id="KW-0227">DNA damage</keyword>
<dbReference type="Pfam" id="PF11798">
    <property type="entry name" value="IMS_HHH"/>
    <property type="match status" value="1"/>
</dbReference>
<dbReference type="PANTHER" id="PTHR11076:SF33">
    <property type="entry name" value="DNA POLYMERASE KAPPA"/>
    <property type="match status" value="1"/>
</dbReference>
<dbReference type="SUPFAM" id="SSF100879">
    <property type="entry name" value="Lesion bypass DNA polymerase (Y-family), little finger domain"/>
    <property type="match status" value="1"/>
</dbReference>
<dbReference type="GO" id="GO:0003887">
    <property type="term" value="F:DNA-directed DNA polymerase activity"/>
    <property type="evidence" value="ECO:0007669"/>
    <property type="project" value="UniProtKB-UniRule"/>
</dbReference>
<accession>E9T4E7</accession>
<dbReference type="Pfam" id="PF00817">
    <property type="entry name" value="IMS"/>
    <property type="match status" value="1"/>
</dbReference>
<keyword evidence="4" id="KW-0479">Metal-binding</keyword>
<comment type="subunit">
    <text evidence="4">Monomer.</text>
</comment>
<keyword evidence="4" id="KW-0235">DNA replication</keyword>
<comment type="similarity">
    <text evidence="1 4">Belongs to the DNA polymerase type-Y family.</text>
</comment>
<dbReference type="EMBL" id="ADNW02000014">
    <property type="protein sequence ID" value="EGD22943.1"/>
    <property type="molecule type" value="Genomic_DNA"/>
</dbReference>
<comment type="catalytic activity">
    <reaction evidence="3 4">
        <text>DNA(n) + a 2'-deoxyribonucleoside 5'-triphosphate = DNA(n+1) + diphosphate</text>
        <dbReference type="Rhea" id="RHEA:22508"/>
        <dbReference type="Rhea" id="RHEA-COMP:17339"/>
        <dbReference type="Rhea" id="RHEA-COMP:17340"/>
        <dbReference type="ChEBI" id="CHEBI:33019"/>
        <dbReference type="ChEBI" id="CHEBI:61560"/>
        <dbReference type="ChEBI" id="CHEBI:173112"/>
        <dbReference type="EC" id="2.7.7.7"/>
    </reaction>
</comment>
<keyword evidence="4" id="KW-0234">DNA repair</keyword>
<feature type="domain" description="UmuC" evidence="5">
    <location>
        <begin position="37"/>
        <end position="213"/>
    </location>
</feature>
<dbReference type="GO" id="GO:0006261">
    <property type="term" value="P:DNA-templated DNA replication"/>
    <property type="evidence" value="ECO:0007669"/>
    <property type="project" value="UniProtKB-UniRule"/>
</dbReference>
<evidence type="ECO:0000256" key="2">
    <source>
        <dbReference type="ARBA" id="ARBA00025589"/>
    </source>
</evidence>
<keyword evidence="4" id="KW-0515">Mutator protein</keyword>
<comment type="subcellular location">
    <subcellularLocation>
        <location evidence="4">Cytoplasm</location>
    </subcellularLocation>
</comment>
<dbReference type="InterPro" id="IPR024728">
    <property type="entry name" value="PolY_HhH_motif"/>
</dbReference>
<feature type="binding site" evidence="4">
    <location>
        <position position="41"/>
    </location>
    <ligand>
        <name>Mg(2+)</name>
        <dbReference type="ChEBI" id="CHEBI:18420"/>
    </ligand>
</feature>
<keyword evidence="4" id="KW-0238">DNA-binding</keyword>
<comment type="function">
    <text evidence="2 4">Poorly processive, error-prone DNA polymerase involved in untargeted mutagenesis. Copies undamaged DNA at stalled replication forks, which arise in vivo from mismatched or misaligned primer ends. These misaligned primers can be extended by PolIV. Exhibits no 3'-5' exonuclease (proofreading) activity. May be involved in translesional synthesis, in conjunction with the beta clamp from PolIII.</text>
</comment>
<dbReference type="PROSITE" id="PS50173">
    <property type="entry name" value="UMUC"/>
    <property type="match status" value="1"/>
</dbReference>
<dbReference type="AlphaFoldDB" id="E9T4E7"/>
<dbReference type="InterPro" id="IPR050116">
    <property type="entry name" value="DNA_polymerase-Y"/>
</dbReference>
<dbReference type="NCBIfam" id="NF002677">
    <property type="entry name" value="PRK02406.1"/>
    <property type="match status" value="1"/>
</dbReference>
<dbReference type="Gene3D" id="3.30.1490.100">
    <property type="entry name" value="DNA polymerase, Y-family, little finger domain"/>
    <property type="match status" value="1"/>
</dbReference>
<feature type="binding site" evidence="4">
    <location>
        <position position="131"/>
    </location>
    <ligand>
        <name>Mg(2+)</name>
        <dbReference type="ChEBI" id="CHEBI:18420"/>
    </ligand>
</feature>